<sequence>MQQSIKSEDVLIMNLDGDSSYAFFVNESKYKGSINNITDLLQYLEIKYLQRTFLEPHNKFFYMEFYKEYGPYTADQLLHKMQRRKLNPLCLIRSTKEADYSNGMRVRDLQKIKNL</sequence>
<organism evidence="1 2">
    <name type="scientific">Christiangramia lutea</name>
    <dbReference type="NCBI Taxonomy" id="1607951"/>
    <lineage>
        <taxon>Bacteria</taxon>
        <taxon>Pseudomonadati</taxon>
        <taxon>Bacteroidota</taxon>
        <taxon>Flavobacteriia</taxon>
        <taxon>Flavobacteriales</taxon>
        <taxon>Flavobacteriaceae</taxon>
        <taxon>Christiangramia</taxon>
    </lineage>
</organism>
<name>A0A9X1V697_9FLAO</name>
<dbReference type="EMBL" id="JAKVTV010000011">
    <property type="protein sequence ID" value="MCH4824630.1"/>
    <property type="molecule type" value="Genomic_DNA"/>
</dbReference>
<dbReference type="Proteomes" id="UP001139226">
    <property type="component" value="Unassembled WGS sequence"/>
</dbReference>
<protein>
    <submittedName>
        <fullName evidence="1">Uncharacterized protein</fullName>
    </submittedName>
</protein>
<reference evidence="1" key="1">
    <citation type="submission" date="2022-03" db="EMBL/GenBank/DDBJ databases">
        <title>Gramella crocea sp. nov., isolated from activated sludge of a seafood processing plant.</title>
        <authorList>
            <person name="Zhang X."/>
        </authorList>
    </citation>
    <scope>NUCLEOTIDE SEQUENCE</scope>
    <source>
        <strain evidence="1">YJ019</strain>
    </source>
</reference>
<proteinExistence type="predicted"/>
<dbReference type="RefSeq" id="WP_240714795.1">
    <property type="nucleotide sequence ID" value="NZ_JAKVTV010000011.1"/>
</dbReference>
<comment type="caution">
    <text evidence="1">The sequence shown here is derived from an EMBL/GenBank/DDBJ whole genome shotgun (WGS) entry which is preliminary data.</text>
</comment>
<evidence type="ECO:0000313" key="2">
    <source>
        <dbReference type="Proteomes" id="UP001139226"/>
    </source>
</evidence>
<dbReference type="AlphaFoldDB" id="A0A9X1V697"/>
<keyword evidence="2" id="KW-1185">Reference proteome</keyword>
<evidence type="ECO:0000313" key="1">
    <source>
        <dbReference type="EMBL" id="MCH4824630.1"/>
    </source>
</evidence>
<gene>
    <name evidence="1" type="ORF">ML462_15760</name>
</gene>
<accession>A0A9X1V697</accession>